<dbReference type="InterPro" id="IPR044927">
    <property type="entry name" value="Endonuclea_NS_2"/>
</dbReference>
<gene>
    <name evidence="3" type="ORF">SAMN06297144_0193</name>
</gene>
<dbReference type="OrthoDB" id="7182479at2"/>
<dbReference type="GO" id="GO:0004519">
    <property type="term" value="F:endonuclease activity"/>
    <property type="evidence" value="ECO:0007669"/>
    <property type="project" value="UniProtKB-KW"/>
</dbReference>
<keyword evidence="3" id="KW-0540">Nuclease</keyword>
<proteinExistence type="predicted"/>
<evidence type="ECO:0000313" key="3">
    <source>
        <dbReference type="EMBL" id="SOB78744.1"/>
    </source>
</evidence>
<reference evidence="3 4" key="1">
    <citation type="submission" date="2017-07" db="EMBL/GenBank/DDBJ databases">
        <authorList>
            <person name="Sun Z.S."/>
            <person name="Albrecht U."/>
            <person name="Echele G."/>
            <person name="Lee C.C."/>
        </authorList>
    </citation>
    <scope>NUCLEOTIDE SEQUENCE [LARGE SCALE GENOMIC DNA]</scope>
    <source>
        <strain evidence="3 4">CGMCC 1.12672</strain>
    </source>
</reference>
<dbReference type="Pfam" id="PF13930">
    <property type="entry name" value="Endonuclea_NS_2"/>
    <property type="match status" value="1"/>
</dbReference>
<feature type="region of interest" description="Disordered" evidence="1">
    <location>
        <begin position="1"/>
        <end position="22"/>
    </location>
</feature>
<dbReference type="AlphaFoldDB" id="A0A285QB90"/>
<keyword evidence="4" id="KW-1185">Reference proteome</keyword>
<evidence type="ECO:0000313" key="4">
    <source>
        <dbReference type="Proteomes" id="UP000219494"/>
    </source>
</evidence>
<dbReference type="Gene3D" id="3.40.570.10">
    <property type="entry name" value="Extracellular Endonuclease, subunit A"/>
    <property type="match status" value="1"/>
</dbReference>
<evidence type="ECO:0000259" key="2">
    <source>
        <dbReference type="Pfam" id="PF13930"/>
    </source>
</evidence>
<feature type="domain" description="Type VII secretion system protein EssD-like" evidence="2">
    <location>
        <begin position="333"/>
        <end position="448"/>
    </location>
</feature>
<dbReference type="EMBL" id="OBMI01000001">
    <property type="protein sequence ID" value="SOB78744.1"/>
    <property type="molecule type" value="Genomic_DNA"/>
</dbReference>
<accession>A0A285QB90</accession>
<dbReference type="RefSeq" id="WP_097062169.1">
    <property type="nucleotide sequence ID" value="NZ_OBMI01000001.1"/>
</dbReference>
<feature type="compositionally biased region" description="Polar residues" evidence="1">
    <location>
        <begin position="7"/>
        <end position="16"/>
    </location>
</feature>
<organism evidence="3 4">
    <name type="scientific">Sphingomonas guangdongensis</name>
    <dbReference type="NCBI Taxonomy" id="1141890"/>
    <lineage>
        <taxon>Bacteria</taxon>
        <taxon>Pseudomonadati</taxon>
        <taxon>Pseudomonadota</taxon>
        <taxon>Alphaproteobacteria</taxon>
        <taxon>Sphingomonadales</taxon>
        <taxon>Sphingomonadaceae</taxon>
        <taxon>Sphingomonas</taxon>
    </lineage>
</organism>
<name>A0A285QB90_9SPHN</name>
<protein>
    <submittedName>
        <fullName evidence="3">DNA/RNA non-specific endonuclease</fullName>
    </submittedName>
</protein>
<dbReference type="Proteomes" id="UP000219494">
    <property type="component" value="Unassembled WGS sequence"/>
</dbReference>
<dbReference type="InterPro" id="IPR044929">
    <property type="entry name" value="DNA/RNA_non-sp_Endonuclease_sf"/>
</dbReference>
<evidence type="ECO:0000256" key="1">
    <source>
        <dbReference type="SAM" id="MobiDB-lite"/>
    </source>
</evidence>
<keyword evidence="3" id="KW-0378">Hydrolase</keyword>
<keyword evidence="3" id="KW-0255">Endonuclease</keyword>
<sequence length="486" mass="51184">MSGATAILSSIQPSFQRRNDPDPAVVAGRAIADADGDMGKLRAAIEAVKADDPALGTAVEAATLARLTPVQRGDYASARYSITAPDAQPVTFQATAPTVRQDFDRPADASRAALYARFDRIWGDGNAVTDDVARIEAGLRTMQSSGLTLAQVEAAPRSAAANGPDLGTLALDLTQIGLDVVGIFEPTPFADGSNAVISLGRGVYDGITQRSWGAFGSRALDAGISGLGVFSYVGDTAKLARLPKLAGTVADAVRLAASNPAAREALEPGLRAIKDAVDKIPTGAIEQLPTAARESIQTMKTQLDELFGAGARGADEVADAGVLSARIGRNSVEWTVDAQGRPTKVSATLSELQPSGAARGSDELAAQDRVRERGLADDDAGHVIGHRFLGDQGTRNMFPQNFNFNRSAYKTMENEWAAWIENGGTVKVNVELLGGTGDRPDQVRVAYEVLNEAGERVFRNGARFANQADQVFARVPTADIRRTLGQ</sequence>